<keyword evidence="3" id="KW-0472">Membrane</keyword>
<keyword evidence="3" id="KW-0812">Transmembrane</keyword>
<organism evidence="6 7">
    <name type="scientific">Modicella reniformis</name>
    <dbReference type="NCBI Taxonomy" id="1440133"/>
    <lineage>
        <taxon>Eukaryota</taxon>
        <taxon>Fungi</taxon>
        <taxon>Fungi incertae sedis</taxon>
        <taxon>Mucoromycota</taxon>
        <taxon>Mortierellomycotina</taxon>
        <taxon>Mortierellomycetes</taxon>
        <taxon>Mortierellales</taxon>
        <taxon>Mortierellaceae</taxon>
        <taxon>Modicella</taxon>
    </lineage>
</organism>
<dbReference type="PANTHER" id="PTHR35859:SF1">
    <property type="entry name" value="NONSELECTIVE CATION CHANNEL PROTEIN"/>
    <property type="match status" value="1"/>
</dbReference>
<comment type="caution">
    <text evidence="6">The sequence shown here is derived from an EMBL/GenBank/DDBJ whole genome shotgun (WGS) entry which is preliminary data.</text>
</comment>
<feature type="transmembrane region" description="Helical" evidence="3">
    <location>
        <begin position="526"/>
        <end position="546"/>
    </location>
</feature>
<feature type="domain" description="Calcium channel YVC1-like C-terminal transmembrane" evidence="5">
    <location>
        <begin position="260"/>
        <end position="547"/>
    </location>
</feature>
<dbReference type="EMBL" id="JAAAHW010003336">
    <property type="protein sequence ID" value="KAF9984965.1"/>
    <property type="molecule type" value="Genomic_DNA"/>
</dbReference>
<feature type="coiled-coil region" evidence="1">
    <location>
        <begin position="735"/>
        <end position="762"/>
    </location>
</feature>
<feature type="transmembrane region" description="Helical" evidence="3">
    <location>
        <begin position="379"/>
        <end position="398"/>
    </location>
</feature>
<feature type="transmembrane region" description="Helical" evidence="3">
    <location>
        <begin position="441"/>
        <end position="460"/>
    </location>
</feature>
<feature type="transmembrane region" description="Helical" evidence="3">
    <location>
        <begin position="339"/>
        <end position="359"/>
    </location>
</feature>
<feature type="compositionally biased region" description="Basic and acidic residues" evidence="2">
    <location>
        <begin position="588"/>
        <end position="602"/>
    </location>
</feature>
<dbReference type="AlphaFoldDB" id="A0A9P6SNL4"/>
<dbReference type="Pfam" id="PF23190">
    <property type="entry name" value="LHD_TRPY1"/>
    <property type="match status" value="1"/>
</dbReference>
<gene>
    <name evidence="6" type="ORF">BGZ65_012113</name>
</gene>
<evidence type="ECO:0000313" key="6">
    <source>
        <dbReference type="EMBL" id="KAF9984965.1"/>
    </source>
</evidence>
<feature type="domain" description="YVC1 N-terminal linker helical" evidence="4">
    <location>
        <begin position="39"/>
        <end position="204"/>
    </location>
</feature>
<keyword evidence="1" id="KW-0175">Coiled coil</keyword>
<dbReference type="Proteomes" id="UP000749646">
    <property type="component" value="Unassembled WGS sequence"/>
</dbReference>
<evidence type="ECO:0000259" key="4">
    <source>
        <dbReference type="Pfam" id="PF23190"/>
    </source>
</evidence>
<evidence type="ECO:0000256" key="1">
    <source>
        <dbReference type="SAM" id="Coils"/>
    </source>
</evidence>
<dbReference type="InterPro" id="IPR056337">
    <property type="entry name" value="LHD_YVC1"/>
</dbReference>
<feature type="compositionally biased region" description="Polar residues" evidence="2">
    <location>
        <begin position="646"/>
        <end position="656"/>
    </location>
</feature>
<evidence type="ECO:0000259" key="5">
    <source>
        <dbReference type="Pfam" id="PF23317"/>
    </source>
</evidence>
<feature type="compositionally biased region" description="Low complexity" evidence="2">
    <location>
        <begin position="613"/>
        <end position="629"/>
    </location>
</feature>
<protein>
    <recommendedName>
        <fullName evidence="8">Ion transport domain-containing protein</fullName>
    </recommendedName>
</protein>
<evidence type="ECO:0000256" key="3">
    <source>
        <dbReference type="SAM" id="Phobius"/>
    </source>
</evidence>
<feature type="transmembrane region" description="Helical" evidence="3">
    <location>
        <begin position="410"/>
        <end position="429"/>
    </location>
</feature>
<keyword evidence="7" id="KW-1185">Reference proteome</keyword>
<dbReference type="InterPro" id="IPR056336">
    <property type="entry name" value="YVC1_C"/>
</dbReference>
<feature type="transmembrane region" description="Helical" evidence="3">
    <location>
        <begin position="306"/>
        <end position="327"/>
    </location>
</feature>
<dbReference type="InterPro" id="IPR052971">
    <property type="entry name" value="TRP_calcium_channel"/>
</dbReference>
<dbReference type="Pfam" id="PF23317">
    <property type="entry name" value="YVC1_C"/>
    <property type="match status" value="1"/>
</dbReference>
<sequence length="775" mass="87561">MGLISSRDSSEELEQQPLLAQYYSHNHDGAPHLFPTAPVTELATETKYVIINALEISLSQEKLGSLEIYMALLRPIVKRYREEKRETATVYCFLLNRWQFLRNAENDLANARLNETRANACEIVATKILKTFSMRQLIDVLTYDFSPVKRNSRLYLPHFDGDPAKDPMSALEVAISGKAKYFISSPIVQEIINQIWLGEIVFFSNAIDNPETCLHASQQEIRTVTVYDSRDVRFMRLSRLRVPRYKTAYQMVSFSAFNLIYTLVTFAKEPQLTSMEVIMDIMALSFALDECIELKDSGFSFYFENVWNLFDVPIYIIFIGFIGLRVNALTNGSSEMSDFAYDFLACNAILLWPRLFAALDQYRFFGTMLIVLRQMLIDAMLFLALSFIFYVGFLQAFYALHDNTKSYGEIAWLLLQVFLGSAFLGFEHAGELSEKFGNPLMVLFVAISVLMLYTLLISIFSQSFSEVSANAKEEFLFLFSVRVMEEVKSDALYEFQPPFNLLAGIVVWPCSFIYPPKFVGKLSRILLRIFYFPELVCIYLFEILVLRKRQHTPVRPGPVGHQQAYDAVPYSSSTSGIPTVREMANNGKHGDRANRNDGDIAKAKASAVESSLEEGAIPSSSSSAPPTEANGVGAEPSCDYAPGPASSFSKQHPGQLNTRDIASTQRSEILSPHYESISRYRDANRSVPTIIRTPPMKYDIGAGGGGGVSPRFGCSVASDHLYAYDQQHQERGELARLMETRYDEMRIRMDQIEAKLDRLMNMMTTATPTTGDQNQ</sequence>
<feature type="region of interest" description="Disordered" evidence="2">
    <location>
        <begin position="555"/>
        <end position="656"/>
    </location>
</feature>
<keyword evidence="3" id="KW-1133">Transmembrane helix</keyword>
<dbReference type="PANTHER" id="PTHR35859">
    <property type="entry name" value="NONSELECTIVE CATION CHANNEL PROTEIN"/>
    <property type="match status" value="1"/>
</dbReference>
<name>A0A9P6SNL4_9FUNG</name>
<evidence type="ECO:0000256" key="2">
    <source>
        <dbReference type="SAM" id="MobiDB-lite"/>
    </source>
</evidence>
<reference evidence="6" key="1">
    <citation type="journal article" date="2020" name="Fungal Divers.">
        <title>Resolving the Mortierellaceae phylogeny through synthesis of multi-gene phylogenetics and phylogenomics.</title>
        <authorList>
            <person name="Vandepol N."/>
            <person name="Liber J."/>
            <person name="Desiro A."/>
            <person name="Na H."/>
            <person name="Kennedy M."/>
            <person name="Barry K."/>
            <person name="Grigoriev I.V."/>
            <person name="Miller A.N."/>
            <person name="O'Donnell K."/>
            <person name="Stajich J.E."/>
            <person name="Bonito G."/>
        </authorList>
    </citation>
    <scope>NUCLEOTIDE SEQUENCE</scope>
    <source>
        <strain evidence="6">MES-2147</strain>
    </source>
</reference>
<proteinExistence type="predicted"/>
<evidence type="ECO:0000313" key="7">
    <source>
        <dbReference type="Proteomes" id="UP000749646"/>
    </source>
</evidence>
<accession>A0A9P6SNL4</accession>
<feature type="transmembrane region" description="Helical" evidence="3">
    <location>
        <begin position="248"/>
        <end position="267"/>
    </location>
</feature>
<dbReference type="OrthoDB" id="2373987at2759"/>
<evidence type="ECO:0008006" key="8">
    <source>
        <dbReference type="Google" id="ProtNLM"/>
    </source>
</evidence>